<feature type="region of interest" description="Disordered" evidence="1">
    <location>
        <begin position="177"/>
        <end position="392"/>
    </location>
</feature>
<comment type="caution">
    <text evidence="3">The sequence shown here is derived from an EMBL/GenBank/DDBJ whole genome shotgun (WGS) entry which is preliminary data.</text>
</comment>
<evidence type="ECO:0000313" key="3">
    <source>
        <dbReference type="EMBL" id="RSM01982.1"/>
    </source>
</evidence>
<feature type="compositionally biased region" description="Low complexity" evidence="1">
    <location>
        <begin position="338"/>
        <end position="352"/>
    </location>
</feature>
<feature type="chain" id="PRO_5019284695" evidence="2">
    <location>
        <begin position="19"/>
        <end position="426"/>
    </location>
</feature>
<reference evidence="3 4" key="1">
    <citation type="submission" date="2017-06" db="EMBL/GenBank/DDBJ databases">
        <title>Cmopartive genomic analysis of Ambrosia Fusariam Clade fungi.</title>
        <authorList>
            <person name="Stajich J.E."/>
            <person name="Carrillo J."/>
            <person name="Kijimoto T."/>
            <person name="Eskalen A."/>
            <person name="O'Donnell K."/>
            <person name="Kasson M."/>
        </authorList>
    </citation>
    <scope>NUCLEOTIDE SEQUENCE [LARGE SCALE GENOMIC DNA]</scope>
    <source>
        <strain evidence="3 4">NRRL 20438</strain>
    </source>
</reference>
<evidence type="ECO:0000256" key="2">
    <source>
        <dbReference type="SAM" id="SignalP"/>
    </source>
</evidence>
<protein>
    <submittedName>
        <fullName evidence="3">Uncharacterized protein</fullName>
    </submittedName>
</protein>
<feature type="signal peptide" evidence="2">
    <location>
        <begin position="1"/>
        <end position="18"/>
    </location>
</feature>
<gene>
    <name evidence="3" type="ORF">CDV31_011126</name>
</gene>
<evidence type="ECO:0000313" key="4">
    <source>
        <dbReference type="Proteomes" id="UP000288429"/>
    </source>
</evidence>
<sequence length="426" mass="42883">MRLVAWGLWLASVQVAQAATSGRFGHRSFRKRQAVEDPPAPKFEGLRLSYVTETTTEKVTETQVIVQTAQNDAVAAAETVTVTINPPAVTVTINAPAETVTINAPPITITEVAAAPPPITVTETITSAVAQPFTVVEVSPITIVEVSPITIVEVSPVTVPGEAPPPVTLIETVQAPADSAEDNNTNGPGVTTIPIAESALPTTTFSEDPLAQSRVEESSAVEETTSAQEPATSAEATSAEESTAPAQESTAPAQESTAPAQESTASAEESTASAQESATSAKESTASSKASTTAAKESTSEVASVPNDTTEAAPTTEAPAATSAPALPVMESNIVLGPSPSNEESPAAPAQSTGGSNSLNLGDLAPDATADAGTALPAVTAEPEAEEPRTRAPINISTLSLSSAINLGNLGGGGAGLLKARATNAP</sequence>
<keyword evidence="4" id="KW-1185">Reference proteome</keyword>
<dbReference type="Proteomes" id="UP000288429">
    <property type="component" value="Unassembled WGS sequence"/>
</dbReference>
<feature type="compositionally biased region" description="Low complexity" evidence="1">
    <location>
        <begin position="221"/>
        <end position="326"/>
    </location>
</feature>
<evidence type="ECO:0000256" key="1">
    <source>
        <dbReference type="SAM" id="MobiDB-lite"/>
    </source>
</evidence>
<organism evidence="3 4">
    <name type="scientific">Fusarium ambrosium</name>
    <dbReference type="NCBI Taxonomy" id="131363"/>
    <lineage>
        <taxon>Eukaryota</taxon>
        <taxon>Fungi</taxon>
        <taxon>Dikarya</taxon>
        <taxon>Ascomycota</taxon>
        <taxon>Pezizomycotina</taxon>
        <taxon>Sordariomycetes</taxon>
        <taxon>Hypocreomycetidae</taxon>
        <taxon>Hypocreales</taxon>
        <taxon>Nectriaceae</taxon>
        <taxon>Fusarium</taxon>
        <taxon>Fusarium solani species complex</taxon>
    </lineage>
</organism>
<name>A0A428TIY3_9HYPO</name>
<keyword evidence="2" id="KW-0732">Signal</keyword>
<proteinExistence type="predicted"/>
<dbReference type="AlphaFoldDB" id="A0A428TIY3"/>
<accession>A0A428TIY3</accession>
<dbReference type="EMBL" id="NIZV01000182">
    <property type="protein sequence ID" value="RSM01982.1"/>
    <property type="molecule type" value="Genomic_DNA"/>
</dbReference>